<evidence type="ECO:0000256" key="7">
    <source>
        <dbReference type="SAM" id="Phobius"/>
    </source>
</evidence>
<evidence type="ECO:0000256" key="6">
    <source>
        <dbReference type="ARBA" id="ARBA00023136"/>
    </source>
</evidence>
<keyword evidence="6 7" id="KW-0472">Membrane</keyword>
<keyword evidence="4" id="KW-1278">Translocase</keyword>
<evidence type="ECO:0000256" key="5">
    <source>
        <dbReference type="ARBA" id="ARBA00022989"/>
    </source>
</evidence>
<feature type="transmembrane region" description="Helical" evidence="7">
    <location>
        <begin position="175"/>
        <end position="196"/>
    </location>
</feature>
<feature type="transmembrane region" description="Helical" evidence="7">
    <location>
        <begin position="79"/>
        <end position="99"/>
    </location>
</feature>
<comment type="caution">
    <text evidence="8">The sequence shown here is derived from an EMBL/GenBank/DDBJ whole genome shotgun (WGS) entry which is preliminary data.</text>
</comment>
<feature type="transmembrane region" description="Helical" evidence="7">
    <location>
        <begin position="136"/>
        <end position="155"/>
    </location>
</feature>
<dbReference type="EMBL" id="JAKNHQ010000019">
    <property type="protein sequence ID" value="MCG4611628.1"/>
    <property type="molecule type" value="Genomic_DNA"/>
</dbReference>
<dbReference type="Pfam" id="PF02508">
    <property type="entry name" value="Rnf-Nqr"/>
    <property type="match status" value="1"/>
</dbReference>
<proteinExistence type="predicted"/>
<dbReference type="PANTHER" id="PTHR30335">
    <property type="entry name" value="INTEGRAL MEMBRANE PROTEIN OF SOXR-REDUCING COMPLEX"/>
    <property type="match status" value="1"/>
</dbReference>
<keyword evidence="3 7" id="KW-0812">Transmembrane</keyword>
<dbReference type="InterPro" id="IPR050133">
    <property type="entry name" value="NqrDE/RnfAE_oxidrdctase"/>
</dbReference>
<evidence type="ECO:0000256" key="3">
    <source>
        <dbReference type="ARBA" id="ARBA00022692"/>
    </source>
</evidence>
<feature type="transmembrane region" description="Helical" evidence="7">
    <location>
        <begin position="105"/>
        <end position="124"/>
    </location>
</feature>
<name>A0ABS9MM90_9FIRM</name>
<evidence type="ECO:0000313" key="9">
    <source>
        <dbReference type="Proteomes" id="UP001298681"/>
    </source>
</evidence>
<evidence type="ECO:0000313" key="8">
    <source>
        <dbReference type="EMBL" id="MCG4611628.1"/>
    </source>
</evidence>
<evidence type="ECO:0000256" key="1">
    <source>
        <dbReference type="ARBA" id="ARBA00004127"/>
    </source>
</evidence>
<comment type="subcellular location">
    <subcellularLocation>
        <location evidence="1">Endomembrane system</location>
        <topology evidence="1">Multi-pass membrane protein</topology>
    </subcellularLocation>
</comment>
<dbReference type="InterPro" id="IPR003667">
    <property type="entry name" value="NqrDE/RnfAE"/>
</dbReference>
<feature type="transmembrane region" description="Helical" evidence="7">
    <location>
        <begin position="41"/>
        <end position="67"/>
    </location>
</feature>
<sequence length="197" mass="21151">MNMFMELCLAALLAVTAENVIFTGGIGFSRVLRAARKPKTIALYSCFVGLFSLASALTACYLGPVLLSNSTLLFMRPAVYAFCAALAYLLVAFVLKTFLPKIYGKVGAILSPAAINCIVLSMPYMQRSFAMRPHEAAGFAIGTGVAFFLAALVLSEALARYRNEYMPKAFRGLPSVLIYVGILSMVFVGVTGGRLFG</sequence>
<reference evidence="8 9" key="1">
    <citation type="submission" date="2022-01" db="EMBL/GenBank/DDBJ databases">
        <title>Collection of gut derived symbiotic bacterial strains cultured from healthy donors.</title>
        <authorList>
            <person name="Lin H."/>
            <person name="Kohout C."/>
            <person name="Waligurski E."/>
            <person name="Pamer E.G."/>
        </authorList>
    </citation>
    <scope>NUCLEOTIDE SEQUENCE [LARGE SCALE GENOMIC DNA]</scope>
    <source>
        <strain evidence="8 9">DFI.7.58</strain>
    </source>
</reference>
<dbReference type="Proteomes" id="UP001298681">
    <property type="component" value="Unassembled WGS sequence"/>
</dbReference>
<organism evidence="8 9">
    <name type="scientific">Anaeromassilibacillus senegalensis</name>
    <dbReference type="NCBI Taxonomy" id="1673717"/>
    <lineage>
        <taxon>Bacteria</taxon>
        <taxon>Bacillati</taxon>
        <taxon>Bacillota</taxon>
        <taxon>Clostridia</taxon>
        <taxon>Eubacteriales</taxon>
        <taxon>Acutalibacteraceae</taxon>
        <taxon>Anaeromassilibacillus</taxon>
    </lineage>
</organism>
<evidence type="ECO:0008006" key="10">
    <source>
        <dbReference type="Google" id="ProtNLM"/>
    </source>
</evidence>
<accession>A0ABS9MM90</accession>
<protein>
    <recommendedName>
        <fullName evidence="10">Electron transport complex subunit RsxA</fullName>
    </recommendedName>
</protein>
<evidence type="ECO:0000256" key="4">
    <source>
        <dbReference type="ARBA" id="ARBA00022967"/>
    </source>
</evidence>
<keyword evidence="2" id="KW-0813">Transport</keyword>
<dbReference type="RefSeq" id="WP_191405963.1">
    <property type="nucleotide sequence ID" value="NZ_JAKNHQ010000019.1"/>
</dbReference>
<gene>
    <name evidence="8" type="ORF">L0P57_11900</name>
</gene>
<evidence type="ECO:0000256" key="2">
    <source>
        <dbReference type="ARBA" id="ARBA00022448"/>
    </source>
</evidence>
<dbReference type="PANTHER" id="PTHR30335:SF0">
    <property type="entry name" value="ION-TRANSLOCATING OXIDOREDUCTASE COMPLEX SUBUNIT A"/>
    <property type="match status" value="1"/>
</dbReference>
<keyword evidence="5 7" id="KW-1133">Transmembrane helix</keyword>
<keyword evidence="9" id="KW-1185">Reference proteome</keyword>